<reference evidence="2" key="2">
    <citation type="submission" date="2015-01" db="EMBL/GenBank/DDBJ databases">
        <title>Evolutionary Origins and Diversification of the Mycorrhizal Mutualists.</title>
        <authorList>
            <consortium name="DOE Joint Genome Institute"/>
            <consortium name="Mycorrhizal Genomics Consortium"/>
            <person name="Kohler A."/>
            <person name="Kuo A."/>
            <person name="Nagy L.G."/>
            <person name="Floudas D."/>
            <person name="Copeland A."/>
            <person name="Barry K.W."/>
            <person name="Cichocki N."/>
            <person name="Veneault-Fourrey C."/>
            <person name="LaButti K."/>
            <person name="Lindquist E.A."/>
            <person name="Lipzen A."/>
            <person name="Lundell T."/>
            <person name="Morin E."/>
            <person name="Murat C."/>
            <person name="Riley R."/>
            <person name="Ohm R."/>
            <person name="Sun H."/>
            <person name="Tunlid A."/>
            <person name="Henrissat B."/>
            <person name="Grigoriev I.V."/>
            <person name="Hibbett D.S."/>
            <person name="Martin F."/>
        </authorList>
    </citation>
    <scope>NUCLEOTIDE SEQUENCE [LARGE SCALE GENOMIC DNA]</scope>
    <source>
        <strain evidence="2">UH-Slu-Lm8-n1</strain>
    </source>
</reference>
<gene>
    <name evidence="1" type="ORF">CY34DRAFT_19675</name>
</gene>
<proteinExistence type="predicted"/>
<dbReference type="AlphaFoldDB" id="A0A0C9Z2J6"/>
<protein>
    <submittedName>
        <fullName evidence="1">Uncharacterized protein</fullName>
    </submittedName>
</protein>
<dbReference type="EMBL" id="KN836751">
    <property type="protein sequence ID" value="KIK31680.1"/>
    <property type="molecule type" value="Genomic_DNA"/>
</dbReference>
<dbReference type="Proteomes" id="UP000054485">
    <property type="component" value="Unassembled WGS sequence"/>
</dbReference>
<dbReference type="HOGENOM" id="CLU_2160076_0_0_1"/>
<sequence>MLSLPVMQQGNYSARRMGLDVDARQKIKEASPSEAFKQAALTLRPSHNGLCSAATQRRLLLYRLIPSQTFLAAADVEDRLRRATEHFVKQSSIQEVSKKIASAGDESSRRS</sequence>
<name>A0A0C9Z2J6_9AGAM</name>
<organism evidence="1 2">
    <name type="scientific">Suillus luteus UH-Slu-Lm8-n1</name>
    <dbReference type="NCBI Taxonomy" id="930992"/>
    <lineage>
        <taxon>Eukaryota</taxon>
        <taxon>Fungi</taxon>
        <taxon>Dikarya</taxon>
        <taxon>Basidiomycota</taxon>
        <taxon>Agaricomycotina</taxon>
        <taxon>Agaricomycetes</taxon>
        <taxon>Agaricomycetidae</taxon>
        <taxon>Boletales</taxon>
        <taxon>Suillineae</taxon>
        <taxon>Suillaceae</taxon>
        <taxon>Suillus</taxon>
    </lineage>
</organism>
<reference evidence="1 2" key="1">
    <citation type="submission" date="2014-04" db="EMBL/GenBank/DDBJ databases">
        <authorList>
            <consortium name="DOE Joint Genome Institute"/>
            <person name="Kuo A."/>
            <person name="Ruytinx J."/>
            <person name="Rineau F."/>
            <person name="Colpaert J."/>
            <person name="Kohler A."/>
            <person name="Nagy L.G."/>
            <person name="Floudas D."/>
            <person name="Copeland A."/>
            <person name="Barry K.W."/>
            <person name="Cichocki N."/>
            <person name="Veneault-Fourrey C."/>
            <person name="LaButti K."/>
            <person name="Lindquist E.A."/>
            <person name="Lipzen A."/>
            <person name="Lundell T."/>
            <person name="Morin E."/>
            <person name="Murat C."/>
            <person name="Sun H."/>
            <person name="Tunlid A."/>
            <person name="Henrissat B."/>
            <person name="Grigoriev I.V."/>
            <person name="Hibbett D.S."/>
            <person name="Martin F."/>
            <person name="Nordberg H.P."/>
            <person name="Cantor M.N."/>
            <person name="Hua S.X."/>
        </authorList>
    </citation>
    <scope>NUCLEOTIDE SEQUENCE [LARGE SCALE GENOMIC DNA]</scope>
    <source>
        <strain evidence="1 2">UH-Slu-Lm8-n1</strain>
    </source>
</reference>
<dbReference type="OrthoDB" id="2411602at2759"/>
<keyword evidence="2" id="KW-1185">Reference proteome</keyword>
<dbReference type="InParanoid" id="A0A0C9Z2J6"/>
<accession>A0A0C9Z2J6</accession>
<evidence type="ECO:0000313" key="2">
    <source>
        <dbReference type="Proteomes" id="UP000054485"/>
    </source>
</evidence>
<evidence type="ECO:0000313" key="1">
    <source>
        <dbReference type="EMBL" id="KIK31680.1"/>
    </source>
</evidence>